<reference evidence="4" key="1">
    <citation type="submission" date="2025-08" db="UniProtKB">
        <authorList>
            <consortium name="RefSeq"/>
        </authorList>
    </citation>
    <scope>IDENTIFICATION</scope>
</reference>
<gene>
    <name evidence="4" type="primary">LOC101857076</name>
</gene>
<dbReference type="RefSeq" id="XP_035824927.1">
    <property type="nucleotide sequence ID" value="XM_035969034.1"/>
</dbReference>
<name>A0ABM1VR85_APLCA</name>
<dbReference type="Proteomes" id="UP000694888">
    <property type="component" value="Unplaced"/>
</dbReference>
<accession>A0ABM1VR85</accession>
<evidence type="ECO:0000313" key="3">
    <source>
        <dbReference type="Proteomes" id="UP000694888"/>
    </source>
</evidence>
<feature type="chain" id="PRO_5047436456" evidence="1">
    <location>
        <begin position="28"/>
        <end position="566"/>
    </location>
</feature>
<dbReference type="InterPro" id="IPR012338">
    <property type="entry name" value="Beta-lactam/transpept-like"/>
</dbReference>
<protein>
    <submittedName>
        <fullName evidence="4">Protein flp</fullName>
    </submittedName>
</protein>
<proteinExistence type="predicted"/>
<dbReference type="GeneID" id="101857076"/>
<dbReference type="Pfam" id="PF00144">
    <property type="entry name" value="Beta-lactamase"/>
    <property type="match status" value="1"/>
</dbReference>
<evidence type="ECO:0000256" key="1">
    <source>
        <dbReference type="SAM" id="SignalP"/>
    </source>
</evidence>
<keyword evidence="1" id="KW-0732">Signal</keyword>
<evidence type="ECO:0000259" key="2">
    <source>
        <dbReference type="Pfam" id="PF00144"/>
    </source>
</evidence>
<evidence type="ECO:0000313" key="4">
    <source>
        <dbReference type="RefSeq" id="XP_035824927.1"/>
    </source>
</evidence>
<dbReference type="Gene3D" id="3.40.710.10">
    <property type="entry name" value="DD-peptidase/beta-lactamase superfamily"/>
    <property type="match status" value="1"/>
</dbReference>
<dbReference type="InterPro" id="IPR001466">
    <property type="entry name" value="Beta-lactam-related"/>
</dbReference>
<sequence>MVAPHHKYRLRVTLSFLVVVLCSQALSEEPFDVAEIDSVIRETFEYHENPGLAVTVVRNGQVLFSGGYGVEDKDTQEPVTDNTVFGIASVSKGFAATLLVKLLYEKTNLTVDSKVRELLGNGFKMPDDFRTSEMTFADLMAHRTGVPANNRIRFSNNLTRENLMDHIALLPAPHQFRVKYFYSNIMYGLVTRLAEIVGEASWEQLIRENLFEPLGMENSTFLTDVDWSRNNVATAYSQKMTGEEVRVSHEFSKRWALLAGSGAVMTTANDMTRWMHFHLYGGKNLSDKQVVQEERLNEVHKARFRITPTVSKDTRVPRFPVTSSEDVYAHGFRRGYYRGYERLTHTGSTIGYRAMLSLLPKHKIGVFTVMTGKDDSYKYRVPLHMYLLDRALGFQSWLNSSTICSYPKPWKTAKKSSPPPKLDASLKLQRDIEEYEGTYHNPAYGYLEISYNKTLTSLVMTFGWGIWRLFPRPKLSGDKFYGDGLDITVAFDISPIEFLGASDNETHIVAVKATAFEPTVPPVFEKVGLTKPGNFSPAFGCSSLTYASSFIMVIWLMTLRVQGEFF</sequence>
<dbReference type="PANTHER" id="PTHR46825">
    <property type="entry name" value="D-ALANYL-D-ALANINE-CARBOXYPEPTIDASE/ENDOPEPTIDASE AMPH"/>
    <property type="match status" value="1"/>
</dbReference>
<dbReference type="Gene3D" id="2.40.128.600">
    <property type="match status" value="1"/>
</dbReference>
<feature type="domain" description="Beta-lactamase-related" evidence="2">
    <location>
        <begin position="37"/>
        <end position="374"/>
    </location>
</feature>
<dbReference type="InterPro" id="IPR050491">
    <property type="entry name" value="AmpC-like"/>
</dbReference>
<keyword evidence="3" id="KW-1185">Reference proteome</keyword>
<feature type="signal peptide" evidence="1">
    <location>
        <begin position="1"/>
        <end position="27"/>
    </location>
</feature>
<dbReference type="SUPFAM" id="SSF56601">
    <property type="entry name" value="beta-lactamase/transpeptidase-like"/>
    <property type="match status" value="1"/>
</dbReference>
<organism evidence="3 4">
    <name type="scientific">Aplysia californica</name>
    <name type="common">California sea hare</name>
    <dbReference type="NCBI Taxonomy" id="6500"/>
    <lineage>
        <taxon>Eukaryota</taxon>
        <taxon>Metazoa</taxon>
        <taxon>Spiralia</taxon>
        <taxon>Lophotrochozoa</taxon>
        <taxon>Mollusca</taxon>
        <taxon>Gastropoda</taxon>
        <taxon>Heterobranchia</taxon>
        <taxon>Euthyneura</taxon>
        <taxon>Tectipleura</taxon>
        <taxon>Aplysiida</taxon>
        <taxon>Aplysioidea</taxon>
        <taxon>Aplysiidae</taxon>
        <taxon>Aplysia</taxon>
    </lineage>
</organism>
<dbReference type="PANTHER" id="PTHR46825:SF15">
    <property type="entry name" value="BETA-LACTAMASE-RELATED DOMAIN-CONTAINING PROTEIN"/>
    <property type="match status" value="1"/>
</dbReference>